<organism evidence="1 2">
    <name type="scientific">Comamonas kerstersii</name>
    <dbReference type="NCBI Taxonomy" id="225992"/>
    <lineage>
        <taxon>Bacteria</taxon>
        <taxon>Pseudomonadati</taxon>
        <taxon>Pseudomonadota</taxon>
        <taxon>Betaproteobacteria</taxon>
        <taxon>Burkholderiales</taxon>
        <taxon>Comamonadaceae</taxon>
        <taxon>Comamonas</taxon>
    </lineage>
</organism>
<reference evidence="1 2" key="1">
    <citation type="submission" date="2015-12" db="EMBL/GenBank/DDBJ databases">
        <title>Complete genome sequence of a multi-drug resistant strain Acidovorax sp. 12322-1.</title>
        <authorList>
            <person name="Ming D."/>
            <person name="Wang M."/>
            <person name="Hu S."/>
            <person name="Zhou Y."/>
            <person name="Jiang T."/>
        </authorList>
    </citation>
    <scope>NUCLEOTIDE SEQUENCE [LARGE SCALE GENOMIC DNA]</scope>
    <source>
        <strain evidence="1 2">12322-1</strain>
    </source>
</reference>
<comment type="caution">
    <text evidence="1">The sequence shown here is derived from an EMBL/GenBank/DDBJ whole genome shotgun (WGS) entry which is preliminary data.</text>
</comment>
<dbReference type="EMBL" id="LPXH01000034">
    <property type="protein sequence ID" value="KUF39924.1"/>
    <property type="molecule type" value="Genomic_DNA"/>
</dbReference>
<dbReference type="Proteomes" id="UP000053300">
    <property type="component" value="Unassembled WGS sequence"/>
</dbReference>
<dbReference type="AlphaFoldDB" id="A0A0W7YY58"/>
<accession>A0A0W7YY58</accession>
<proteinExistence type="predicted"/>
<name>A0A0W7YY58_9BURK</name>
<protein>
    <submittedName>
        <fullName evidence="1">Uncharacterized protein</fullName>
    </submittedName>
</protein>
<keyword evidence="2" id="KW-1185">Reference proteome</keyword>
<evidence type="ECO:0000313" key="2">
    <source>
        <dbReference type="Proteomes" id="UP000053300"/>
    </source>
</evidence>
<evidence type="ECO:0000313" key="1">
    <source>
        <dbReference type="EMBL" id="KUF39924.1"/>
    </source>
</evidence>
<sequence length="71" mass="8164">MNWGFVPQCLLRQVVVIQPDKPVQRLFQIFCAVEVVRAQYWTQAAMEALDHAVGFWRPGLGEPVFYPQCLA</sequence>
<gene>
    <name evidence="1" type="ORF">AS359_13945</name>
</gene>